<evidence type="ECO:0000256" key="18">
    <source>
        <dbReference type="SAM" id="Phobius"/>
    </source>
</evidence>
<organism evidence="19 20">
    <name type="scientific">Passalora fulva</name>
    <name type="common">Tomato leaf mold</name>
    <name type="synonym">Cladosporium fulvum</name>
    <dbReference type="NCBI Taxonomy" id="5499"/>
    <lineage>
        <taxon>Eukaryota</taxon>
        <taxon>Fungi</taxon>
        <taxon>Dikarya</taxon>
        <taxon>Ascomycota</taxon>
        <taxon>Pezizomycotina</taxon>
        <taxon>Dothideomycetes</taxon>
        <taxon>Dothideomycetidae</taxon>
        <taxon>Mycosphaerellales</taxon>
        <taxon>Mycosphaerellaceae</taxon>
        <taxon>Fulvia</taxon>
    </lineage>
</organism>
<evidence type="ECO:0000256" key="9">
    <source>
        <dbReference type="ARBA" id="ARBA00022692"/>
    </source>
</evidence>
<dbReference type="GeneID" id="71987353"/>
<dbReference type="Proteomes" id="UP000756132">
    <property type="component" value="Chromosome 6"/>
</dbReference>
<feature type="transmembrane region" description="Helical" evidence="18">
    <location>
        <begin position="897"/>
        <end position="920"/>
    </location>
</feature>
<evidence type="ECO:0000256" key="12">
    <source>
        <dbReference type="ARBA" id="ARBA00031017"/>
    </source>
</evidence>
<name>A0A9Q8PB09_PASFU</name>
<evidence type="ECO:0000256" key="5">
    <source>
        <dbReference type="ARBA" id="ARBA00012699"/>
    </source>
</evidence>
<keyword evidence="11 18" id="KW-0472">Membrane</keyword>
<comment type="similarity">
    <text evidence="4">Belongs to the glycosyltransferase 2 family.</text>
</comment>
<feature type="region of interest" description="Disordered" evidence="17">
    <location>
        <begin position="1039"/>
        <end position="1058"/>
    </location>
</feature>
<dbReference type="InterPro" id="IPR025993">
    <property type="entry name" value="Ceramide_glucosylTrfase"/>
</dbReference>
<evidence type="ECO:0000256" key="6">
    <source>
        <dbReference type="ARBA" id="ARBA00019988"/>
    </source>
</evidence>
<keyword evidence="7" id="KW-0328">Glycosyltransferase</keyword>
<dbReference type="InterPro" id="IPR029044">
    <property type="entry name" value="Nucleotide-diphossugar_trans"/>
</dbReference>
<gene>
    <name evidence="19" type="ORF">CLAFUR5_07475</name>
</gene>
<comment type="pathway">
    <text evidence="2">Lipid metabolism; sphingolipid metabolism.</text>
</comment>
<dbReference type="InterPro" id="IPR027417">
    <property type="entry name" value="P-loop_NTPase"/>
</dbReference>
<evidence type="ECO:0000313" key="19">
    <source>
        <dbReference type="EMBL" id="UJO19140.1"/>
    </source>
</evidence>
<dbReference type="SMART" id="SM00028">
    <property type="entry name" value="TPR"/>
    <property type="match status" value="6"/>
</dbReference>
<evidence type="ECO:0000313" key="20">
    <source>
        <dbReference type="Proteomes" id="UP000756132"/>
    </source>
</evidence>
<keyword evidence="16" id="KW-0175">Coiled coil</keyword>
<evidence type="ECO:0000256" key="8">
    <source>
        <dbReference type="ARBA" id="ARBA00022679"/>
    </source>
</evidence>
<evidence type="ECO:0000256" key="3">
    <source>
        <dbReference type="ARBA" id="ARBA00004991"/>
    </source>
</evidence>
<dbReference type="OrthoDB" id="1483400at2759"/>
<dbReference type="SUPFAM" id="SSF53448">
    <property type="entry name" value="Nucleotide-diphospho-sugar transferases"/>
    <property type="match status" value="1"/>
</dbReference>
<dbReference type="GO" id="GO:0016020">
    <property type="term" value="C:membrane"/>
    <property type="evidence" value="ECO:0007669"/>
    <property type="project" value="UniProtKB-SubCell"/>
</dbReference>
<dbReference type="EMBL" id="CP090168">
    <property type="protein sequence ID" value="UJO19140.1"/>
    <property type="molecule type" value="Genomic_DNA"/>
</dbReference>
<evidence type="ECO:0000256" key="15">
    <source>
        <dbReference type="PROSITE-ProRule" id="PRU00339"/>
    </source>
</evidence>
<dbReference type="InterPro" id="IPR019734">
    <property type="entry name" value="TPR_rpt"/>
</dbReference>
<evidence type="ECO:0000256" key="11">
    <source>
        <dbReference type="ARBA" id="ARBA00023136"/>
    </source>
</evidence>
<comment type="subcellular location">
    <subcellularLocation>
        <location evidence="1">Membrane</location>
        <topology evidence="1">Multi-pass membrane protein</topology>
    </subcellularLocation>
</comment>
<feature type="region of interest" description="Disordered" evidence="17">
    <location>
        <begin position="485"/>
        <end position="506"/>
    </location>
</feature>
<dbReference type="EC" id="2.4.1.80" evidence="5"/>
<dbReference type="GO" id="GO:0006679">
    <property type="term" value="P:glucosylceramide biosynthetic process"/>
    <property type="evidence" value="ECO:0007669"/>
    <property type="project" value="TreeGrafter"/>
</dbReference>
<dbReference type="PANTHER" id="PTHR12726">
    <property type="entry name" value="CERAMIDE GLUCOSYLTRANSFERASE"/>
    <property type="match status" value="1"/>
</dbReference>
<feature type="transmembrane region" description="Helical" evidence="18">
    <location>
        <begin position="940"/>
        <end position="960"/>
    </location>
</feature>
<feature type="repeat" description="TPR" evidence="15">
    <location>
        <begin position="222"/>
        <end position="255"/>
    </location>
</feature>
<dbReference type="RefSeq" id="XP_047763506.1">
    <property type="nucleotide sequence ID" value="XM_047906623.1"/>
</dbReference>
<keyword evidence="10 18" id="KW-1133">Transmembrane helix</keyword>
<reference evidence="19" key="1">
    <citation type="submission" date="2021-12" db="EMBL/GenBank/DDBJ databases">
        <authorList>
            <person name="Zaccaron A."/>
            <person name="Stergiopoulos I."/>
        </authorList>
    </citation>
    <scope>NUCLEOTIDE SEQUENCE</scope>
    <source>
        <strain evidence="19">Race5_Kim</strain>
    </source>
</reference>
<dbReference type="Pfam" id="PF13506">
    <property type="entry name" value="Glyco_transf_21"/>
    <property type="match status" value="2"/>
</dbReference>
<evidence type="ECO:0000256" key="4">
    <source>
        <dbReference type="ARBA" id="ARBA00006739"/>
    </source>
</evidence>
<dbReference type="Pfam" id="PF13424">
    <property type="entry name" value="TPR_12"/>
    <property type="match status" value="3"/>
</dbReference>
<proteinExistence type="inferred from homology"/>
<comment type="pathway">
    <text evidence="3">Sphingolipid metabolism.</text>
</comment>
<keyword evidence="9 18" id="KW-0812">Transmembrane</keyword>
<dbReference type="PANTHER" id="PTHR12726:SF0">
    <property type="entry name" value="CERAMIDE GLUCOSYLTRANSFERASE"/>
    <property type="match status" value="1"/>
</dbReference>
<evidence type="ECO:0000256" key="10">
    <source>
        <dbReference type="ARBA" id="ARBA00022989"/>
    </source>
</evidence>
<evidence type="ECO:0000256" key="16">
    <source>
        <dbReference type="SAM" id="Coils"/>
    </source>
</evidence>
<reference evidence="19" key="2">
    <citation type="journal article" date="2022" name="Microb. Genom.">
        <title>A chromosome-scale genome assembly of the tomato pathogen Cladosporium fulvum reveals a compartmentalized genome architecture and the presence of a dispensable chromosome.</title>
        <authorList>
            <person name="Zaccaron A.Z."/>
            <person name="Chen L.H."/>
            <person name="Samaras A."/>
            <person name="Stergiopoulos I."/>
        </authorList>
    </citation>
    <scope>NUCLEOTIDE SEQUENCE</scope>
    <source>
        <strain evidence="19">Race5_Kim</strain>
    </source>
</reference>
<dbReference type="Gene3D" id="3.90.550.10">
    <property type="entry name" value="Spore Coat Polysaccharide Biosynthesis Protein SpsA, Chain A"/>
    <property type="match status" value="1"/>
</dbReference>
<keyword evidence="20" id="KW-1185">Reference proteome</keyword>
<evidence type="ECO:0000256" key="13">
    <source>
        <dbReference type="ARBA" id="ARBA00031543"/>
    </source>
</evidence>
<sequence length="1058" mass="118436">MCGLSLHDDAEALYGVKDQLAGSGRQVLLILDNCDDTRTDYSRYIPNRTIVTLIMTTRLSDAKKYASMDFRDNKLFFQLKGLDAKSAVDLIIDASDTQQRGHQAEHQAEQIATALDFQPLAINVASSLIQEQARYRKVNATFEVSAESLQRLASDDPSVKAAPTLLDILAFVDRQDVPEEMFLRAWKYEEEVLSEFEVDDGPEKGFIEDLTPWHQSDQLPVTEAQYLMGAAYQQNGQIPEAVDMLEHVVKVREKLEEEDPVRLASQRALAGARQTNGQITEAVEMLEHVVKLKEKLEEDDPSRLASQHDLAAVYMDNGQIANATALLEHVLKVNEKLEENHPSRLSSQHELARAYIANGQILKAVKLLEHVVKVGETTLRENHPSRPASQHALASAYLTNGRVPEAVKLLEHVVKVEGTTLHKHHPRRLSSQHELACAYDADGQTSASIELLKRVVDIRQRTLRKDHPDRIVSEKVLADILEEEQRLSEDEPGDMASAGPIASGGLASTRRSRLALRLQEKVRGSPRMPPASAIGETFVAHTDHELSTIAYVAATACLIWYCIVAVVCTIGCSQIWRHYSAPKPKSSLKPADSPHVAIIRPVKGLEPQLYDCLASTFRQDYPPERLHIRFCISDKSDPCLPVLDRLIDDYPAYDAQLLLQDEDEQLHNGQLNLGPNPKIRNMSRAYREAMGDIIWVIDCNVWVARGVCGRMVTRLEGHDGKHRNKLVHQIPLVVDIPGSTVGQETHGLLDGTNGDAQIRTTSSASTSTQTNADRTALTIGGGRLEESFMSSAHPKFYAAINTVAVAPCIVGKSTMFRKSHLDSVTDNRGIDYFSENICEDHLIGDRLWKHKVPEERQGETLGKHAFCFGDLAIQPMANMSLAEYWSRRIRWLRVRKFTVTLATFVEPGTESFLCSVYGAFAFSTLPYLHRIFGIPPTWTAFALLWLLSVSIWCLTDWALYLKLQSGASIEVDEETPFFARPPKSSTKRPFGEWLLAWLGREALALPIWIWAFWGGTRVEWRGKQFWVGLDMKVHEIKSSRQEDAASSATTPNGKARRD</sequence>
<keyword evidence="15" id="KW-0802">TPR repeat</keyword>
<keyword evidence="8" id="KW-0808">Transferase</keyword>
<evidence type="ECO:0000256" key="17">
    <source>
        <dbReference type="SAM" id="MobiDB-lite"/>
    </source>
</evidence>
<evidence type="ECO:0000256" key="1">
    <source>
        <dbReference type="ARBA" id="ARBA00004141"/>
    </source>
</evidence>
<dbReference type="SUPFAM" id="SSF48452">
    <property type="entry name" value="TPR-like"/>
    <property type="match status" value="1"/>
</dbReference>
<evidence type="ECO:0000256" key="2">
    <source>
        <dbReference type="ARBA" id="ARBA00004760"/>
    </source>
</evidence>
<evidence type="ECO:0000256" key="7">
    <source>
        <dbReference type="ARBA" id="ARBA00022676"/>
    </source>
</evidence>
<evidence type="ECO:0000256" key="14">
    <source>
        <dbReference type="ARBA" id="ARBA00032575"/>
    </source>
</evidence>
<feature type="coiled-coil region" evidence="16">
    <location>
        <begin position="279"/>
        <end position="340"/>
    </location>
</feature>
<accession>A0A9Q8PB09</accession>
<protein>
    <recommendedName>
        <fullName evidence="6">Ceramide glucosyltransferase</fullName>
        <ecNumber evidence="5">2.4.1.80</ecNumber>
    </recommendedName>
    <alternativeName>
        <fullName evidence="13">Glucosylceramide synthase</fullName>
    </alternativeName>
    <alternativeName>
        <fullName evidence="14">UDP-glucose ceramide glucosyltransferase</fullName>
    </alternativeName>
    <alternativeName>
        <fullName evidence="12">UDP-glucose:N-acylsphingosine D-glucosyltransferase</fullName>
    </alternativeName>
</protein>
<feature type="compositionally biased region" description="Low complexity" evidence="17">
    <location>
        <begin position="760"/>
        <end position="770"/>
    </location>
</feature>
<dbReference type="InterPro" id="IPR011990">
    <property type="entry name" value="TPR-like_helical_dom_sf"/>
</dbReference>
<dbReference type="Gene3D" id="1.25.40.10">
    <property type="entry name" value="Tetratricopeptide repeat domain"/>
    <property type="match status" value="2"/>
</dbReference>
<dbReference type="GO" id="GO:0008120">
    <property type="term" value="F:ceramide glucosyltransferase activity"/>
    <property type="evidence" value="ECO:0007669"/>
    <property type="project" value="UniProtKB-EC"/>
</dbReference>
<dbReference type="PROSITE" id="PS50005">
    <property type="entry name" value="TPR"/>
    <property type="match status" value="1"/>
</dbReference>
<dbReference type="AlphaFoldDB" id="A0A9Q8PB09"/>
<feature type="transmembrane region" description="Helical" evidence="18">
    <location>
        <begin position="549"/>
        <end position="576"/>
    </location>
</feature>
<dbReference type="SUPFAM" id="SSF52540">
    <property type="entry name" value="P-loop containing nucleoside triphosphate hydrolases"/>
    <property type="match status" value="1"/>
</dbReference>
<dbReference type="KEGG" id="ffu:CLAFUR5_07475"/>
<feature type="region of interest" description="Disordered" evidence="17">
    <location>
        <begin position="744"/>
        <end position="773"/>
    </location>
</feature>